<dbReference type="Gene3D" id="3.90.1300.10">
    <property type="entry name" value="Amidase signature (AS) domain"/>
    <property type="match status" value="1"/>
</dbReference>
<dbReference type="SUPFAM" id="SSF75304">
    <property type="entry name" value="Amidase signature (AS) enzymes"/>
    <property type="match status" value="1"/>
</dbReference>
<proteinExistence type="inferred from homology"/>
<dbReference type="Proteomes" id="UP001521785">
    <property type="component" value="Unassembled WGS sequence"/>
</dbReference>
<dbReference type="Pfam" id="PF01425">
    <property type="entry name" value="Amidase"/>
    <property type="match status" value="1"/>
</dbReference>
<accession>A0ABR3QW98</accession>
<reference evidence="4 5" key="1">
    <citation type="submission" date="2024-02" db="EMBL/GenBank/DDBJ databases">
        <title>De novo assembly and annotation of 12 fungi associated with fruit tree decline syndrome in Ontario, Canada.</title>
        <authorList>
            <person name="Sulman M."/>
            <person name="Ellouze W."/>
            <person name="Ilyukhin E."/>
        </authorList>
    </citation>
    <scope>NUCLEOTIDE SEQUENCE [LARGE SCALE GENOMIC DNA]</scope>
    <source>
        <strain evidence="4 5">M42-189</strain>
    </source>
</reference>
<name>A0ABR3QW98_9PLEO</name>
<dbReference type="InterPro" id="IPR025649">
    <property type="entry name" value="DUF4360"/>
</dbReference>
<evidence type="ECO:0000256" key="2">
    <source>
        <dbReference type="ARBA" id="ARBA00022801"/>
    </source>
</evidence>
<keyword evidence="5" id="KW-1185">Reference proteome</keyword>
<evidence type="ECO:0000313" key="5">
    <source>
        <dbReference type="Proteomes" id="UP001521785"/>
    </source>
</evidence>
<feature type="domain" description="Amidase" evidence="3">
    <location>
        <begin position="251"/>
        <end position="728"/>
    </location>
</feature>
<dbReference type="Pfam" id="PF14273">
    <property type="entry name" value="DUF4360"/>
    <property type="match status" value="1"/>
</dbReference>
<gene>
    <name evidence="4" type="ORF">SLS60_009077</name>
</gene>
<comment type="similarity">
    <text evidence="1">Belongs to the amidase family.</text>
</comment>
<evidence type="ECO:0000313" key="4">
    <source>
        <dbReference type="EMBL" id="KAL1596431.1"/>
    </source>
</evidence>
<organism evidence="4 5">
    <name type="scientific">Paraconiothyrium brasiliense</name>
    <dbReference type="NCBI Taxonomy" id="300254"/>
    <lineage>
        <taxon>Eukaryota</taxon>
        <taxon>Fungi</taxon>
        <taxon>Dikarya</taxon>
        <taxon>Ascomycota</taxon>
        <taxon>Pezizomycotina</taxon>
        <taxon>Dothideomycetes</taxon>
        <taxon>Pleosporomycetidae</taxon>
        <taxon>Pleosporales</taxon>
        <taxon>Massarineae</taxon>
        <taxon>Didymosphaeriaceae</taxon>
        <taxon>Paraconiothyrium</taxon>
    </lineage>
</organism>
<evidence type="ECO:0000256" key="1">
    <source>
        <dbReference type="ARBA" id="ARBA00009199"/>
    </source>
</evidence>
<dbReference type="InterPro" id="IPR023631">
    <property type="entry name" value="Amidase_dom"/>
</dbReference>
<dbReference type="EMBL" id="JAKJXO020000014">
    <property type="protein sequence ID" value="KAL1596431.1"/>
    <property type="molecule type" value="Genomic_DNA"/>
</dbReference>
<keyword evidence="2" id="KW-0378">Hydrolase</keyword>
<evidence type="ECO:0000259" key="3">
    <source>
        <dbReference type="Pfam" id="PF01425"/>
    </source>
</evidence>
<sequence length="751" mass="82619">MKWLLAVVPAVLAGTIPINPVELGDAPPAGQVTIRGVTYGGTGCPQGTVSSQLSADKTLITLIFDTYIASIGPGVAVTEQRKNCQLNIDIQYPGGFQYSVLSADYRGYASIQKGVTGTLKSTYYFSGQTDQSSTEYTFTGPVTGDYLKHDQADSTSTVWSPCGASGMLNINSQVRLTTSDTKATGLLTTDSTDLKFTQVAERKQTERSSKIATLPKTYLYPLSPEERTILGKPIQDLVQDVHKQVTDPVDILRAYGKVTLKAQDKTNCVTEILFPEAEKWARNEINLQGPLAGIPVSLKDSIQVKGFDISIGFSGHTGKPYAKDGPLVQLLKEAGAIPFVKTNLPITLLSFESTNDVWGRTTNPHNNKYSPGGSTGGESALLAFGGSRIGIGSDVAGSVRVPAHFSGCYSLRCSTGRWPKIGMNTSMFGQEAIPSVFSPMARTLNDLTYFTRSLIQMKPWRLDYTVHPLEWRENIEQEYREKKKLRVGVLRTDGVVDPAPACARALDEVASALAAEGHEVYDVNPPSPYEALQLASQLLLSDGGSTFLAGFRTGEWNDPGVKQMVYYMQLPRPVKYLYYLWVKYIKRDHIWAGLLQDWHPKSAYEYWQLAGKREVYKAKFFQWWNDEAKMDAMIAPPNATPAVPHDGMHDAVSSCGYTFLFNLLDYTAGVLPVTHVDPARDQLPATFNFEKLNGIAKGAYKHYDATKMAGLPVGVQVVGRRLEEEKVLAVMERVEDALDKHGGRYQLLEID</sequence>
<dbReference type="PANTHER" id="PTHR46072:SF10">
    <property type="entry name" value="ACETAMIDASE"/>
    <property type="match status" value="1"/>
</dbReference>
<dbReference type="InterPro" id="IPR036928">
    <property type="entry name" value="AS_sf"/>
</dbReference>
<comment type="caution">
    <text evidence="4">The sequence shown here is derived from an EMBL/GenBank/DDBJ whole genome shotgun (WGS) entry which is preliminary data.</text>
</comment>
<dbReference type="PANTHER" id="PTHR46072">
    <property type="entry name" value="AMIDASE-RELATED-RELATED"/>
    <property type="match status" value="1"/>
</dbReference>
<protein>
    <recommendedName>
        <fullName evidence="3">Amidase domain-containing protein</fullName>
    </recommendedName>
</protein>